<dbReference type="Gramene" id="SIN_1005335.t">
    <property type="protein sequence ID" value="SIN_1005335.t"/>
    <property type="gene ID" value="SIN_1005335"/>
</dbReference>
<dbReference type="OrthoDB" id="1600564at2759"/>
<name>A0A6I9UP87_SESIN</name>
<dbReference type="PANTHER" id="PTHR45642">
    <property type="entry name" value="GDSL ESTERASE/LIPASE EXL3"/>
    <property type="match status" value="1"/>
</dbReference>
<dbReference type="InterPro" id="IPR001087">
    <property type="entry name" value="GDSL"/>
</dbReference>
<feature type="chain" id="PRO_5026693725" evidence="2">
    <location>
        <begin position="30"/>
        <end position="362"/>
    </location>
</feature>
<protein>
    <submittedName>
        <fullName evidence="4">GDSL esterase/lipase At5g45950</fullName>
    </submittedName>
</protein>
<organism evidence="3 4">
    <name type="scientific">Sesamum indicum</name>
    <name type="common">Oriental sesame</name>
    <name type="synonym">Sesamum orientale</name>
    <dbReference type="NCBI Taxonomy" id="4182"/>
    <lineage>
        <taxon>Eukaryota</taxon>
        <taxon>Viridiplantae</taxon>
        <taxon>Streptophyta</taxon>
        <taxon>Embryophyta</taxon>
        <taxon>Tracheophyta</taxon>
        <taxon>Spermatophyta</taxon>
        <taxon>Magnoliopsida</taxon>
        <taxon>eudicotyledons</taxon>
        <taxon>Gunneridae</taxon>
        <taxon>Pentapetalae</taxon>
        <taxon>asterids</taxon>
        <taxon>lamiids</taxon>
        <taxon>Lamiales</taxon>
        <taxon>Pedaliaceae</taxon>
        <taxon>Sesamum</taxon>
    </lineage>
</organism>
<dbReference type="CDD" id="cd01837">
    <property type="entry name" value="SGNH_plant_lipase_like"/>
    <property type="match status" value="1"/>
</dbReference>
<evidence type="ECO:0000256" key="1">
    <source>
        <dbReference type="ARBA" id="ARBA00008668"/>
    </source>
</evidence>
<dbReference type="GO" id="GO:0016788">
    <property type="term" value="F:hydrolase activity, acting on ester bonds"/>
    <property type="evidence" value="ECO:0007669"/>
    <property type="project" value="InterPro"/>
</dbReference>
<dbReference type="SUPFAM" id="SSF52266">
    <property type="entry name" value="SGNH hydrolase"/>
    <property type="match status" value="1"/>
</dbReference>
<dbReference type="InterPro" id="IPR050592">
    <property type="entry name" value="GDSL_lipolytic_enzyme"/>
</dbReference>
<evidence type="ECO:0000313" key="4">
    <source>
        <dbReference type="RefSeq" id="XP_011096387.1"/>
    </source>
</evidence>
<keyword evidence="3" id="KW-1185">Reference proteome</keyword>
<dbReference type="InterPro" id="IPR036514">
    <property type="entry name" value="SGNH_hydro_sf"/>
</dbReference>
<evidence type="ECO:0000256" key="2">
    <source>
        <dbReference type="SAM" id="SignalP"/>
    </source>
</evidence>
<sequence>MFWMMKTMSVIVTTIFLAIPLCRLSYAEAINYNQLRLMAAKHNMTCILVFGDSSVDPGNNNYLPTPIKSNFLPYGEDFYSGHPTGRFCNGRLTTDFIAEAFGYTDLVRAFLDPAITKKDMLHGVSFASAASGYDEFTANLSNVMSISKQLDYFRHYKTHVRNLVGTEESEEIVRNALVILSMGTNDFLISYYLDPTRSRQYSIEQYQIYLISRMKTAIKKMHSLGARKVAVIGVPPIGCMPLLRTLRHDIKCDAELNEIAFSFNSKIQRELKTLAGPSFTSVFVDVYRIILNAAESPKRYGFTEALKGCCGSGTYEYGNTCKDLSTCSDRTKYVFWDAVHPTERMYKIIADDVLELILSYMF</sequence>
<dbReference type="FunFam" id="3.40.50.1110:FF:000003">
    <property type="entry name" value="GDSL esterase/lipase APG"/>
    <property type="match status" value="1"/>
</dbReference>
<accession>A0A6I9UP87</accession>
<dbReference type="Pfam" id="PF00657">
    <property type="entry name" value="Lipase_GDSL"/>
    <property type="match status" value="1"/>
</dbReference>
<evidence type="ECO:0000313" key="3">
    <source>
        <dbReference type="Proteomes" id="UP000504604"/>
    </source>
</evidence>
<reference evidence="4" key="1">
    <citation type="submission" date="2025-08" db="UniProtKB">
        <authorList>
            <consortium name="RefSeq"/>
        </authorList>
    </citation>
    <scope>IDENTIFICATION</scope>
</reference>
<comment type="similarity">
    <text evidence="1">Belongs to the 'GDSL' lipolytic enzyme family.</text>
</comment>
<gene>
    <name evidence="4" type="primary">LOC105175598</name>
</gene>
<proteinExistence type="inferred from homology"/>
<dbReference type="FunCoup" id="A0A6I9UP87">
    <property type="interactions" value="89"/>
</dbReference>
<feature type="signal peptide" evidence="2">
    <location>
        <begin position="1"/>
        <end position="29"/>
    </location>
</feature>
<dbReference type="PANTHER" id="PTHR45642:SF7">
    <property type="entry name" value="GDSL ESTERASE_LIPASE"/>
    <property type="match status" value="1"/>
</dbReference>
<dbReference type="Proteomes" id="UP000504604">
    <property type="component" value="Linkage group LG12"/>
</dbReference>
<dbReference type="GeneID" id="105175598"/>
<dbReference type="InParanoid" id="A0A6I9UP87"/>
<dbReference type="AlphaFoldDB" id="A0A6I9UP87"/>
<dbReference type="KEGG" id="sind:105175598"/>
<dbReference type="InterPro" id="IPR035669">
    <property type="entry name" value="SGNH_plant_lipase-like"/>
</dbReference>
<dbReference type="Gene3D" id="3.40.50.1110">
    <property type="entry name" value="SGNH hydrolase"/>
    <property type="match status" value="1"/>
</dbReference>
<dbReference type="RefSeq" id="XP_011096387.1">
    <property type="nucleotide sequence ID" value="XM_011098085.2"/>
</dbReference>
<keyword evidence="2" id="KW-0732">Signal</keyword>